<dbReference type="GO" id="GO:1902936">
    <property type="term" value="F:phosphatidylinositol bisphosphate binding"/>
    <property type="evidence" value="ECO:0007669"/>
    <property type="project" value="TreeGrafter"/>
</dbReference>
<reference evidence="2 3" key="1">
    <citation type="submission" date="2021-06" db="EMBL/GenBank/DDBJ databases">
        <title>Caerostris extrusa draft genome.</title>
        <authorList>
            <person name="Kono N."/>
            <person name="Arakawa K."/>
        </authorList>
    </citation>
    <scope>NUCLEOTIDE SEQUENCE [LARGE SCALE GENOMIC DNA]</scope>
</reference>
<gene>
    <name evidence="2" type="primary">TTPAL_5</name>
    <name evidence="2" type="ORF">CEXT_644881</name>
</gene>
<dbReference type="Proteomes" id="UP001054945">
    <property type="component" value="Unassembled WGS sequence"/>
</dbReference>
<dbReference type="CDD" id="cd00170">
    <property type="entry name" value="SEC14"/>
    <property type="match status" value="1"/>
</dbReference>
<dbReference type="Gene3D" id="1.20.5.1200">
    <property type="entry name" value="Alpha-tocopherol transfer"/>
    <property type="match status" value="1"/>
</dbReference>
<evidence type="ECO:0000259" key="1">
    <source>
        <dbReference type="PROSITE" id="PS50191"/>
    </source>
</evidence>
<dbReference type="PANTHER" id="PTHR10174">
    <property type="entry name" value="ALPHA-TOCOPHEROL TRANSFER PROTEIN-RELATED"/>
    <property type="match status" value="1"/>
</dbReference>
<organism evidence="2 3">
    <name type="scientific">Caerostris extrusa</name>
    <name type="common">Bark spider</name>
    <name type="synonym">Caerostris bankana</name>
    <dbReference type="NCBI Taxonomy" id="172846"/>
    <lineage>
        <taxon>Eukaryota</taxon>
        <taxon>Metazoa</taxon>
        <taxon>Ecdysozoa</taxon>
        <taxon>Arthropoda</taxon>
        <taxon>Chelicerata</taxon>
        <taxon>Arachnida</taxon>
        <taxon>Araneae</taxon>
        <taxon>Araneomorphae</taxon>
        <taxon>Entelegynae</taxon>
        <taxon>Araneoidea</taxon>
        <taxon>Araneidae</taxon>
        <taxon>Caerostris</taxon>
    </lineage>
</organism>
<name>A0AAV4WTA2_CAEEX</name>
<sequence length="202" mass="23784">MTRNKHSEEFKSIEDEYFSTKDSTKVIRVLPKRSPDGCAVVLLQFGKWDPDELEFMDFKRMIATCYVQMMRDPMTQINGIRAIFDYEGTSFRHFRYGTPQNLYMYYNMGFNCIPGRYRSTHFINHSVLLKPVWAFIKQFISAKMRSRIHFHSNIEDLLEYFPRSVLPAEYGGDLTDLSSKDWVRRANREQASNSIGGQPNVY</sequence>
<dbReference type="InterPro" id="IPR036865">
    <property type="entry name" value="CRAL-TRIO_dom_sf"/>
</dbReference>
<dbReference type="AlphaFoldDB" id="A0AAV4WTA2"/>
<dbReference type="PROSITE" id="PS50191">
    <property type="entry name" value="CRAL_TRIO"/>
    <property type="match status" value="1"/>
</dbReference>
<dbReference type="PANTHER" id="PTHR10174:SF130">
    <property type="entry name" value="ALPHA-TOCOPHEROL TRANSFER PROTEIN-LIKE"/>
    <property type="match status" value="1"/>
</dbReference>
<dbReference type="SMART" id="SM00516">
    <property type="entry name" value="SEC14"/>
    <property type="match status" value="1"/>
</dbReference>
<dbReference type="PRINTS" id="PR00180">
    <property type="entry name" value="CRETINALDHBP"/>
</dbReference>
<dbReference type="SUPFAM" id="SSF52087">
    <property type="entry name" value="CRAL/TRIO domain"/>
    <property type="match status" value="1"/>
</dbReference>
<comment type="caution">
    <text evidence="2">The sequence shown here is derived from an EMBL/GenBank/DDBJ whole genome shotgun (WGS) entry which is preliminary data.</text>
</comment>
<proteinExistence type="predicted"/>
<evidence type="ECO:0000313" key="3">
    <source>
        <dbReference type="Proteomes" id="UP001054945"/>
    </source>
</evidence>
<dbReference type="Pfam" id="PF00650">
    <property type="entry name" value="CRAL_TRIO"/>
    <property type="match status" value="1"/>
</dbReference>
<dbReference type="GO" id="GO:0016020">
    <property type="term" value="C:membrane"/>
    <property type="evidence" value="ECO:0007669"/>
    <property type="project" value="TreeGrafter"/>
</dbReference>
<dbReference type="EMBL" id="BPLR01016747">
    <property type="protein sequence ID" value="GIY86151.1"/>
    <property type="molecule type" value="Genomic_DNA"/>
</dbReference>
<accession>A0AAV4WTA2</accession>
<keyword evidence="3" id="KW-1185">Reference proteome</keyword>
<protein>
    <submittedName>
        <fullName evidence="2">Alpha-tocopherol transfer protein-like</fullName>
    </submittedName>
</protein>
<dbReference type="InterPro" id="IPR001251">
    <property type="entry name" value="CRAL-TRIO_dom"/>
</dbReference>
<evidence type="ECO:0000313" key="2">
    <source>
        <dbReference type="EMBL" id="GIY86151.1"/>
    </source>
</evidence>
<feature type="domain" description="CRAL-TRIO" evidence="1">
    <location>
        <begin position="14"/>
        <end position="178"/>
    </location>
</feature>
<dbReference type="Gene3D" id="3.40.525.10">
    <property type="entry name" value="CRAL-TRIO lipid binding domain"/>
    <property type="match status" value="1"/>
</dbReference>